<organism evidence="2 3">
    <name type="scientific">Sistotremastrum niveocremeum HHB9708</name>
    <dbReference type="NCBI Taxonomy" id="1314777"/>
    <lineage>
        <taxon>Eukaryota</taxon>
        <taxon>Fungi</taxon>
        <taxon>Dikarya</taxon>
        <taxon>Basidiomycota</taxon>
        <taxon>Agaricomycotina</taxon>
        <taxon>Agaricomycetes</taxon>
        <taxon>Sistotremastrales</taxon>
        <taxon>Sistotremastraceae</taxon>
        <taxon>Sertulicium</taxon>
        <taxon>Sertulicium niveocremeum</taxon>
    </lineage>
</organism>
<dbReference type="GO" id="GO:0005525">
    <property type="term" value="F:GTP binding"/>
    <property type="evidence" value="ECO:0007669"/>
    <property type="project" value="InterPro"/>
</dbReference>
<evidence type="ECO:0000313" key="2">
    <source>
        <dbReference type="EMBL" id="KZS94630.1"/>
    </source>
</evidence>
<dbReference type="InterPro" id="IPR006073">
    <property type="entry name" value="GTP-bd"/>
</dbReference>
<dbReference type="OrthoDB" id="391988at2759"/>
<feature type="domain" description="G" evidence="1">
    <location>
        <begin position="30"/>
        <end position="160"/>
    </location>
</feature>
<sequence length="494" mass="55612">MSKSSWSLSDESMDLRSYIEDLTQGCDTFRILVCGKAGVGKSSLVSEVFDFELENDEDARVSHFKPGEHDINQEITSSRNKSLILHDSRGLESGSTESLETIRAFLESRRGVPLSEQVHVIWYCVQIPVAGERPFEAGDQAFFQDLLGKNNVPLIVVFTKFDKLQFRQRQLARQKYIDAGMPKAEALERAKSASLKMAEEEFKRTCVNVLDSDFVSKSWTGYCKVSIKDTESVAELIKLTKSTLSGPDSQHLNMLWATAQKNDLDLKVKTSLKAGQNLYLVGLAATAIPLRGIRRVTTLTILRLIHKDVVKIWNFTDPDEILSGANFRNFLRQLFLEPLVSPDLNHPRSSQRHSDQRGLGPLTGMATNPAHAAGSAVQGAVQILDEVALSTPATARILMAYIADLTLGMESLFWLIKPRPSKVITRADVERAYKTYFSSQTMQYVHSEIRDYIGDEELWKAFQRNQAAEKVRKIVEKNRFNPTAIFQQQQLQHA</sequence>
<keyword evidence="3" id="KW-1185">Reference proteome</keyword>
<reference evidence="2 3" key="1">
    <citation type="journal article" date="2016" name="Mol. Biol. Evol.">
        <title>Comparative Genomics of Early-Diverging Mushroom-Forming Fungi Provides Insights into the Origins of Lignocellulose Decay Capabilities.</title>
        <authorList>
            <person name="Nagy L.G."/>
            <person name="Riley R."/>
            <person name="Tritt A."/>
            <person name="Adam C."/>
            <person name="Daum C."/>
            <person name="Floudas D."/>
            <person name="Sun H."/>
            <person name="Yadav J.S."/>
            <person name="Pangilinan J."/>
            <person name="Larsson K.H."/>
            <person name="Matsuura K."/>
            <person name="Barry K."/>
            <person name="Labutti K."/>
            <person name="Kuo R."/>
            <person name="Ohm R.A."/>
            <person name="Bhattacharya S.S."/>
            <person name="Shirouzu T."/>
            <person name="Yoshinaga Y."/>
            <person name="Martin F.M."/>
            <person name="Grigoriev I.V."/>
            <person name="Hibbett D.S."/>
        </authorList>
    </citation>
    <scope>NUCLEOTIDE SEQUENCE [LARGE SCALE GENOMIC DNA]</scope>
    <source>
        <strain evidence="2 3">HHB9708</strain>
    </source>
</reference>
<dbReference type="Pfam" id="PF01926">
    <property type="entry name" value="MMR_HSR1"/>
    <property type="match status" value="1"/>
</dbReference>
<evidence type="ECO:0000313" key="3">
    <source>
        <dbReference type="Proteomes" id="UP000076722"/>
    </source>
</evidence>
<dbReference type="EMBL" id="KV419404">
    <property type="protein sequence ID" value="KZS94630.1"/>
    <property type="molecule type" value="Genomic_DNA"/>
</dbReference>
<dbReference type="SUPFAM" id="SSF52540">
    <property type="entry name" value="P-loop containing nucleoside triphosphate hydrolases"/>
    <property type="match status" value="1"/>
</dbReference>
<dbReference type="Proteomes" id="UP000076722">
    <property type="component" value="Unassembled WGS sequence"/>
</dbReference>
<dbReference type="Gene3D" id="3.40.50.300">
    <property type="entry name" value="P-loop containing nucleotide triphosphate hydrolases"/>
    <property type="match status" value="1"/>
</dbReference>
<proteinExistence type="predicted"/>
<gene>
    <name evidence="2" type="ORF">SISNIDRAFT_484835</name>
</gene>
<accession>A0A164W008</accession>
<dbReference type="STRING" id="1314777.A0A164W008"/>
<name>A0A164W008_9AGAM</name>
<protein>
    <recommendedName>
        <fullName evidence="1">G domain-containing protein</fullName>
    </recommendedName>
</protein>
<evidence type="ECO:0000259" key="1">
    <source>
        <dbReference type="Pfam" id="PF01926"/>
    </source>
</evidence>
<dbReference type="AlphaFoldDB" id="A0A164W008"/>
<dbReference type="InterPro" id="IPR027417">
    <property type="entry name" value="P-loop_NTPase"/>
</dbReference>